<dbReference type="Proteomes" id="UP000196239">
    <property type="component" value="Chromosome 1"/>
</dbReference>
<reference evidence="2" key="1">
    <citation type="submission" date="2015-10" db="EMBL/GenBank/DDBJ databases">
        <authorList>
            <person name="Lehtovirta-Morley L.E."/>
            <person name="Vieille C."/>
        </authorList>
    </citation>
    <scope>NUCLEOTIDE SEQUENCE [LARGE SCALE GENOMIC DNA]</scope>
</reference>
<dbReference type="AlphaFoldDB" id="A0A128A3M7"/>
<dbReference type="KEGG" id="ndv:NDEV_1162"/>
<organism evidence="1 2">
    <name type="scientific">Nitrosotalea devaniterrae</name>
    <dbReference type="NCBI Taxonomy" id="1078905"/>
    <lineage>
        <taxon>Archaea</taxon>
        <taxon>Nitrososphaerota</taxon>
        <taxon>Nitrososphaeria</taxon>
        <taxon>Nitrosotaleales</taxon>
        <taxon>Nitrosotaleaceae</taxon>
        <taxon>Nitrosotalea</taxon>
    </lineage>
</organism>
<gene>
    <name evidence="1" type="ORF">NDEV_1162</name>
</gene>
<dbReference type="EMBL" id="LN890280">
    <property type="protein sequence ID" value="CUR51927.1"/>
    <property type="molecule type" value="Genomic_DNA"/>
</dbReference>
<accession>A0A128A3M7</accession>
<keyword evidence="2" id="KW-1185">Reference proteome</keyword>
<evidence type="ECO:0000313" key="1">
    <source>
        <dbReference type="EMBL" id="CUR51927.1"/>
    </source>
</evidence>
<protein>
    <submittedName>
        <fullName evidence="1">Uncharacterized protein</fullName>
    </submittedName>
</protein>
<sequence length="72" mass="8403">MDEIANTQREYVKARLKAEKTRDPEAVKKIKQAQKLLEKAENEANKTMDPKLKKKADELLRKFQVISNKLGY</sequence>
<proteinExistence type="predicted"/>
<name>A0A128A3M7_9ARCH</name>
<evidence type="ECO:0000313" key="2">
    <source>
        <dbReference type="Proteomes" id="UP000196239"/>
    </source>
</evidence>